<evidence type="ECO:0000256" key="9">
    <source>
        <dbReference type="ARBA" id="ARBA00023136"/>
    </source>
</evidence>
<dbReference type="Pfam" id="PF01545">
    <property type="entry name" value="Cation_efflux"/>
    <property type="match status" value="1"/>
</dbReference>
<evidence type="ECO:0000256" key="3">
    <source>
        <dbReference type="ARBA" id="ARBA00022448"/>
    </source>
</evidence>
<keyword evidence="5" id="KW-0410">Iron transport</keyword>
<evidence type="ECO:0000256" key="2">
    <source>
        <dbReference type="ARBA" id="ARBA00010212"/>
    </source>
</evidence>
<evidence type="ECO:0000256" key="7">
    <source>
        <dbReference type="ARBA" id="ARBA00022906"/>
    </source>
</evidence>
<reference evidence="13 14" key="1">
    <citation type="journal article" date="2022" name="Mar. Drugs">
        <title>Bioassay-Guided Fractionation Leads to the Detection of Cholic Acid Generated by the Rare Thalassomonas sp.</title>
        <authorList>
            <person name="Pheiffer F."/>
            <person name="Schneider Y.K."/>
            <person name="Hansen E.H."/>
            <person name="Andersen J.H."/>
            <person name="Isaksson J."/>
            <person name="Busche T."/>
            <person name="R C."/>
            <person name="Kalinowski J."/>
            <person name="Zyl L.V."/>
            <person name="Trindade M."/>
        </authorList>
    </citation>
    <scope>NUCLEOTIDE SEQUENCE [LARGE SCALE GENOMIC DNA]</scope>
    <source>
        <strain evidence="13 14">A5K-61T</strain>
    </source>
</reference>
<evidence type="ECO:0000313" key="14">
    <source>
        <dbReference type="Proteomes" id="UP001215231"/>
    </source>
</evidence>
<sequence>MNKAAQAADNYAFWVRLAAIASSGTAVLLVVIKLYAWFATDASAMLASATDSMLDLFASVMNIIILRFALAPADKEHKFGHGKAESLAGLVQAAFVLGSALLLLFNGVGRVLTPQPVVNAEIGIWVTVITIVLTLLLVAFQQYVIRLTRSVVISADALHYKSDLLLNLGVLVALFLSQGIWLMADGLFTIAVGCYLMWGAGKIIWISIHHLMDHELGDDDLDKIKAIVLNHDGALGMHELRTRQSGNIRFIQFHLELDDNLSLLEAHGIGEEIEAKINRALSPCEVFIHHDPTSVVQGELAGNETRLDEFS</sequence>
<keyword evidence="3" id="KW-0813">Transport</keyword>
<feature type="domain" description="Cation efflux protein transmembrane" evidence="11">
    <location>
        <begin position="20"/>
        <end position="212"/>
    </location>
</feature>
<dbReference type="InterPro" id="IPR027469">
    <property type="entry name" value="Cation_efflux_TMD_sf"/>
</dbReference>
<dbReference type="SUPFAM" id="SSF161111">
    <property type="entry name" value="Cation efflux protein transmembrane domain-like"/>
    <property type="match status" value="1"/>
</dbReference>
<keyword evidence="14" id="KW-1185">Reference proteome</keyword>
<keyword evidence="9 10" id="KW-0472">Membrane</keyword>
<evidence type="ECO:0000256" key="10">
    <source>
        <dbReference type="SAM" id="Phobius"/>
    </source>
</evidence>
<evidence type="ECO:0000259" key="11">
    <source>
        <dbReference type="Pfam" id="PF01545"/>
    </source>
</evidence>
<dbReference type="InterPro" id="IPR058533">
    <property type="entry name" value="Cation_efflux_TM"/>
</dbReference>
<keyword evidence="7" id="KW-0406">Ion transport</keyword>
<evidence type="ECO:0000256" key="6">
    <source>
        <dbReference type="ARBA" id="ARBA00022692"/>
    </source>
</evidence>
<feature type="transmembrane region" description="Helical" evidence="10">
    <location>
        <begin position="12"/>
        <end position="36"/>
    </location>
</feature>
<dbReference type="Gene3D" id="3.30.70.1350">
    <property type="entry name" value="Cation efflux protein, cytoplasmic domain"/>
    <property type="match status" value="1"/>
</dbReference>
<feature type="transmembrane region" description="Helical" evidence="10">
    <location>
        <begin position="187"/>
        <end position="208"/>
    </location>
</feature>
<keyword evidence="8 10" id="KW-1133">Transmembrane helix</keyword>
<dbReference type="SUPFAM" id="SSF160240">
    <property type="entry name" value="Cation efflux protein cytoplasmic domain-like"/>
    <property type="match status" value="1"/>
</dbReference>
<comment type="similarity">
    <text evidence="2">Belongs to the cation diffusion facilitator (CDF) transporter (TC 2.A.4) family. FieF subfamily.</text>
</comment>
<organism evidence="13 14">
    <name type="scientific">Thalassomonas haliotis</name>
    <dbReference type="NCBI Taxonomy" id="485448"/>
    <lineage>
        <taxon>Bacteria</taxon>
        <taxon>Pseudomonadati</taxon>
        <taxon>Pseudomonadota</taxon>
        <taxon>Gammaproteobacteria</taxon>
        <taxon>Alteromonadales</taxon>
        <taxon>Colwelliaceae</taxon>
        <taxon>Thalassomonas</taxon>
    </lineage>
</organism>
<evidence type="ECO:0000256" key="5">
    <source>
        <dbReference type="ARBA" id="ARBA00022496"/>
    </source>
</evidence>
<dbReference type="NCBIfam" id="TIGR01297">
    <property type="entry name" value="CDF"/>
    <property type="match status" value="1"/>
</dbReference>
<feature type="transmembrane region" description="Helical" evidence="10">
    <location>
        <begin position="164"/>
        <end position="181"/>
    </location>
</feature>
<dbReference type="InterPro" id="IPR002524">
    <property type="entry name" value="Cation_efflux"/>
</dbReference>
<gene>
    <name evidence="13" type="ORF">H3N35_01970</name>
</gene>
<keyword evidence="6 10" id="KW-0812">Transmembrane</keyword>
<proteinExistence type="inferred from homology"/>
<dbReference type="PANTHER" id="PTHR43840">
    <property type="entry name" value="MITOCHONDRIAL METAL TRANSPORTER 1-RELATED"/>
    <property type="match status" value="1"/>
</dbReference>
<keyword evidence="5" id="KW-0408">Iron</keyword>
<feature type="transmembrane region" description="Helical" evidence="10">
    <location>
        <begin position="86"/>
        <end position="104"/>
    </location>
</feature>
<feature type="domain" description="Cation efflux protein cytoplasmic" evidence="12">
    <location>
        <begin position="217"/>
        <end position="292"/>
    </location>
</feature>
<comment type="subcellular location">
    <subcellularLocation>
        <location evidence="1">Membrane</location>
        <topology evidence="1">Multi-pass membrane protein</topology>
    </subcellularLocation>
</comment>
<keyword evidence="7" id="KW-0864">Zinc transport</keyword>
<name>A0ABY7VH67_9GAMM</name>
<feature type="transmembrane region" description="Helical" evidence="10">
    <location>
        <begin position="124"/>
        <end position="144"/>
    </location>
</feature>
<dbReference type="RefSeq" id="WP_274052548.1">
    <property type="nucleotide sequence ID" value="NZ_CP059693.1"/>
</dbReference>
<dbReference type="Pfam" id="PF16916">
    <property type="entry name" value="ZT_dimer"/>
    <property type="match status" value="1"/>
</dbReference>
<evidence type="ECO:0000256" key="4">
    <source>
        <dbReference type="ARBA" id="ARBA00022475"/>
    </source>
</evidence>
<dbReference type="Proteomes" id="UP001215231">
    <property type="component" value="Chromosome"/>
</dbReference>
<evidence type="ECO:0000256" key="8">
    <source>
        <dbReference type="ARBA" id="ARBA00022989"/>
    </source>
</evidence>
<evidence type="ECO:0000259" key="12">
    <source>
        <dbReference type="Pfam" id="PF16916"/>
    </source>
</evidence>
<dbReference type="InterPro" id="IPR036837">
    <property type="entry name" value="Cation_efflux_CTD_sf"/>
</dbReference>
<protein>
    <submittedName>
        <fullName evidence="13">Cation diffusion facilitator family transporter</fullName>
    </submittedName>
</protein>
<dbReference type="EMBL" id="CP059693">
    <property type="protein sequence ID" value="WDE12278.1"/>
    <property type="molecule type" value="Genomic_DNA"/>
</dbReference>
<dbReference type="Gene3D" id="1.20.1510.10">
    <property type="entry name" value="Cation efflux protein transmembrane domain"/>
    <property type="match status" value="1"/>
</dbReference>
<keyword evidence="4" id="KW-1003">Cell membrane</keyword>
<dbReference type="InterPro" id="IPR027470">
    <property type="entry name" value="Cation_efflux_CTD"/>
</dbReference>
<accession>A0ABY7VH67</accession>
<evidence type="ECO:0000256" key="1">
    <source>
        <dbReference type="ARBA" id="ARBA00004141"/>
    </source>
</evidence>
<dbReference type="PANTHER" id="PTHR43840:SF41">
    <property type="entry name" value="CATION-EFFLUX PUMP FIEF"/>
    <property type="match status" value="1"/>
</dbReference>
<keyword evidence="7" id="KW-0862">Zinc</keyword>
<dbReference type="InterPro" id="IPR050291">
    <property type="entry name" value="CDF_Transporter"/>
</dbReference>
<evidence type="ECO:0000313" key="13">
    <source>
        <dbReference type="EMBL" id="WDE12278.1"/>
    </source>
</evidence>